<dbReference type="PANTHER" id="PTHR23275:SF100">
    <property type="entry name" value="EGF-LIKE DOMAIN-CONTAINING PROTEIN"/>
    <property type="match status" value="1"/>
</dbReference>
<evidence type="ECO:0000259" key="2">
    <source>
        <dbReference type="SMART" id="SM00181"/>
    </source>
</evidence>
<dbReference type="VEuPathDB" id="GiardiaDB:GL50803_0050317"/>
<evidence type="ECO:0000256" key="1">
    <source>
        <dbReference type="SAM" id="SignalP"/>
    </source>
</evidence>
<dbReference type="EMBL" id="AHHH01000145">
    <property type="protein sequence ID" value="ESU41143.1"/>
    <property type="molecule type" value="Genomic_DNA"/>
</dbReference>
<reference evidence="4" key="1">
    <citation type="submission" date="2012-02" db="EMBL/GenBank/DDBJ databases">
        <title>Genome sequencing of Giardia lamblia Genotypes A2 and B isolates (DH and GS) and comparative analysis with the genomes of Genotypes A1 and E (WB and Pig).</title>
        <authorList>
            <person name="Adam R."/>
            <person name="Dahlstrom E."/>
            <person name="Martens C."/>
            <person name="Bruno D."/>
            <person name="Barbian K."/>
            <person name="Porcella S.F."/>
            <person name="Nash T."/>
        </authorList>
    </citation>
    <scope>NUCLEOTIDE SEQUENCE</scope>
    <source>
        <strain evidence="4">GS</strain>
    </source>
</reference>
<dbReference type="InterPro" id="IPR005127">
    <property type="entry name" value="Giardia_VSP"/>
</dbReference>
<dbReference type="SUPFAM" id="SSF57184">
    <property type="entry name" value="Growth factor receptor domain"/>
    <property type="match status" value="3"/>
</dbReference>
<feature type="domain" description="EGF-like" evidence="2">
    <location>
        <begin position="571"/>
        <end position="607"/>
    </location>
</feature>
<dbReference type="VEuPathDB" id="GiardiaDB:GL50581_1902"/>
<dbReference type="Gene3D" id="2.10.220.10">
    <property type="entry name" value="Hormone Receptor, Insulin-like Growth Factor Receptor 1, Chain A, domain 2"/>
    <property type="match status" value="3"/>
</dbReference>
<keyword evidence="1" id="KW-0732">Signal</keyword>
<organism evidence="3 4">
    <name type="scientific">Giardia intestinalis</name>
    <name type="common">Giardia lamblia</name>
    <dbReference type="NCBI Taxonomy" id="5741"/>
    <lineage>
        <taxon>Eukaryota</taxon>
        <taxon>Metamonada</taxon>
        <taxon>Diplomonadida</taxon>
        <taxon>Hexamitidae</taxon>
        <taxon>Giardiinae</taxon>
        <taxon>Giardia</taxon>
    </lineage>
</organism>
<feature type="non-terminal residue" evidence="3">
    <location>
        <position position="1"/>
    </location>
</feature>
<gene>
    <name evidence="3" type="ORF">GSB_153033</name>
</gene>
<feature type="chain" id="PRO_5004752024" evidence="1">
    <location>
        <begin position="24"/>
        <end position="732"/>
    </location>
</feature>
<feature type="domain" description="EGF-like" evidence="2">
    <location>
        <begin position="309"/>
        <end position="344"/>
    </location>
</feature>
<protein>
    <submittedName>
        <fullName evidence="3">Variant-specific surface protein</fullName>
    </submittedName>
</protein>
<dbReference type="SMART" id="SM00181">
    <property type="entry name" value="EGF"/>
    <property type="match status" value="6"/>
</dbReference>
<dbReference type="InterPro" id="IPR009030">
    <property type="entry name" value="Growth_fac_rcpt_cys_sf"/>
</dbReference>
<dbReference type="OrthoDB" id="300641at2759"/>
<dbReference type="PANTHER" id="PTHR23275">
    <property type="entry name" value="CABRIOLET.-RELATED"/>
    <property type="match status" value="1"/>
</dbReference>
<dbReference type="InterPro" id="IPR052798">
    <property type="entry name" value="Giardia_VSA"/>
</dbReference>
<dbReference type="Pfam" id="PF03302">
    <property type="entry name" value="VSP"/>
    <property type="match status" value="2"/>
</dbReference>
<dbReference type="VEuPathDB" id="GiardiaDB:QR46_4433"/>
<feature type="domain" description="EGF-like" evidence="2">
    <location>
        <begin position="274"/>
        <end position="306"/>
    </location>
</feature>
<sequence length="732" mass="75390">VLGDSARWTLLLLLQPVLHRCSAGHFLFMGGCYDISVAGGGVCREARDGACVGHAEENSVDGGRHGSQGSRARDDAKRATAAATCTEDKSTQTTGKCNTCGVRIGDGEYCAKCSLTTDRLVDGVCTATDTESACTPKDSADGTCKSCARNYFLFKGGCYKVEKEPGSLVCTDALDSNTDKPGVCKACAEGYFTNTQATETQESCVACGDENCATCTAGTTPQKCSKCKTIGKMYLKKENDSATGTCVTADECTAAKDYYTDDTSSEPNGKTCKPCSAKVENCASCNSEGACQKCASGFVLEGSNCVKSDCSTENCKTCTNPKAANEACTACVTGMFLTPTGQCIDECVTISGYYGAADGKCKKCEVANCVVCGEDGTCDLCTDGFYGSSCSKCHESCKNCSGATNADCTECPSGKALKYGSDGTKGTCGEGCTTGTGNGACKACGLTVEGTKYCSECSESDEYPQNGVCAPKATRAATCNDGTIQNGVCNACSAGYFRMNGGCYETSKYPGKSVCTVVAPTGGTCQTAADGYYLNGGNLVTCPEGCKTCSAADACTDCVDGYVLVGNACSKCDASCLTCETSASTCKECASGYYKAASATGPCTSCESNNGGITGVRGCASCAAPSTGTGPVLCYLVEMVLLAPSPHVPVGMSAVTDRLTRITSSLQVASHGGRAPPMQWVGHHRPCTPSPVARLQHTVHVICCPHLSESSCCRHAMPRLTARPRMAGLRDA</sequence>
<evidence type="ECO:0000313" key="4">
    <source>
        <dbReference type="Proteomes" id="UP000018040"/>
    </source>
</evidence>
<feature type="domain" description="EGF-like" evidence="2">
    <location>
        <begin position="346"/>
        <end position="391"/>
    </location>
</feature>
<dbReference type="SMART" id="SM00261">
    <property type="entry name" value="FU"/>
    <property type="match status" value="5"/>
</dbReference>
<feature type="signal peptide" evidence="1">
    <location>
        <begin position="1"/>
        <end position="23"/>
    </location>
</feature>
<name>V6TQB2_GIAIN</name>
<accession>V6TQB2</accession>
<reference evidence="3 4" key="2">
    <citation type="journal article" date="2013" name="Genome Biol. Evol.">
        <title>Genome sequencing of Giardia lamblia genotypes A2 and B isolates (DH and GS) and comparative analysis with the genomes of genotypes A1 and E (WB and Pig).</title>
        <authorList>
            <person name="Adam R.D."/>
            <person name="Dahlstrom E.W."/>
            <person name="Martens C.A."/>
            <person name="Bruno D.P."/>
            <person name="Barbian K.D."/>
            <person name="Ricklefs S.M."/>
            <person name="Hernandez M.M."/>
            <person name="Narla N.P."/>
            <person name="Patel R.B."/>
            <person name="Porcella S.F."/>
            <person name="Nash T.E."/>
        </authorList>
    </citation>
    <scope>NUCLEOTIDE SEQUENCE [LARGE SCALE GENOMIC DNA]</scope>
    <source>
        <strain evidence="3 4">GS</strain>
    </source>
</reference>
<dbReference type="Proteomes" id="UP000018040">
    <property type="component" value="Unassembled WGS sequence"/>
</dbReference>
<dbReference type="AlphaFoldDB" id="V6TQB2"/>
<dbReference type="InterPro" id="IPR006212">
    <property type="entry name" value="Furin_repeat"/>
</dbReference>
<feature type="domain" description="EGF-like" evidence="2">
    <location>
        <begin position="541"/>
        <end position="570"/>
    </location>
</feature>
<proteinExistence type="predicted"/>
<comment type="caution">
    <text evidence="3">The sequence shown here is derived from an EMBL/GenBank/DDBJ whole genome shotgun (WGS) entry which is preliminary data.</text>
</comment>
<evidence type="ECO:0000313" key="3">
    <source>
        <dbReference type="EMBL" id="ESU41143.1"/>
    </source>
</evidence>
<feature type="domain" description="EGF-like" evidence="2">
    <location>
        <begin position="456"/>
        <end position="504"/>
    </location>
</feature>
<dbReference type="InterPro" id="IPR000742">
    <property type="entry name" value="EGF"/>
</dbReference>